<name>A0A0S4JIC7_BODSA</name>
<feature type="region of interest" description="Disordered" evidence="1">
    <location>
        <begin position="479"/>
        <end position="565"/>
    </location>
</feature>
<dbReference type="Proteomes" id="UP000051952">
    <property type="component" value="Unassembled WGS sequence"/>
</dbReference>
<feature type="compositionally biased region" description="Basic and acidic residues" evidence="1">
    <location>
        <begin position="389"/>
        <end position="398"/>
    </location>
</feature>
<sequence>MVQFRPYSFSIQTRFKWRHKETDRWRRLMDGTCFSVDWLTQTAGPTMSQYGGNWSHILTCAHVVCPWQYPNFYPPTGHTRYVSHITLPDTQIQVRAASLQGDIVHRHFVSHHSVFVHTNPRLDLCVVHPEQLMKRSGEMKMLWMQNEGFVMRPRLEVNEELQVGDYVWIYGLTAHESLFDEEKAPEPIMVPTGIRARVHTKTREHFFLDTLNVEGADKGQVHMGMCGSVIMRNGRCVGMLTATVHEDSNCKELAGTAMCTYASDIFEFLLEVENQLKNIPENPNSEKTRFEANREAEGVGLKKSKDWNLDLTRIARHVPAPRSLWRMEEKWVTEEDKISAKVFGNGGVFDQEVQENALGYNMNTSKEDGSKPDGAIPFSSVHAGGRVHAQGERRDSSPRDIYSPPDAMKQKEEGSHIDFRGLFDSQDLDTDHISLVNGFRQNMENSRVEKERQKMKENVFKHASTTGFADPMNAGNTGHYGGSSDLGNQNFSEETGKKPIDVSKTPFGSTRGFEQQWQAPPASTPSSAKEERARAKREKEAKYQEELRKRHNLHQPENFGNFERH</sequence>
<organism evidence="2 3">
    <name type="scientific">Bodo saltans</name>
    <name type="common">Flagellated protozoan</name>
    <dbReference type="NCBI Taxonomy" id="75058"/>
    <lineage>
        <taxon>Eukaryota</taxon>
        <taxon>Discoba</taxon>
        <taxon>Euglenozoa</taxon>
        <taxon>Kinetoplastea</taxon>
        <taxon>Metakinetoplastina</taxon>
        <taxon>Eubodonida</taxon>
        <taxon>Bodonidae</taxon>
        <taxon>Bodo</taxon>
    </lineage>
</organism>
<dbReference type="OrthoDB" id="269605at2759"/>
<feature type="region of interest" description="Disordered" evidence="1">
    <location>
        <begin position="381"/>
        <end position="412"/>
    </location>
</feature>
<dbReference type="OMA" id="VHEESDC"/>
<dbReference type="AlphaFoldDB" id="A0A0S4JIC7"/>
<evidence type="ECO:0000256" key="1">
    <source>
        <dbReference type="SAM" id="MobiDB-lite"/>
    </source>
</evidence>
<dbReference type="VEuPathDB" id="TriTrypDB:BSAL_24060"/>
<accession>A0A0S4JIC7</accession>
<evidence type="ECO:0000313" key="2">
    <source>
        <dbReference type="EMBL" id="CUG89917.1"/>
    </source>
</evidence>
<evidence type="ECO:0000313" key="3">
    <source>
        <dbReference type="Proteomes" id="UP000051952"/>
    </source>
</evidence>
<dbReference type="InterPro" id="IPR009003">
    <property type="entry name" value="Peptidase_S1_PA"/>
</dbReference>
<dbReference type="SUPFAM" id="SSF50494">
    <property type="entry name" value="Trypsin-like serine proteases"/>
    <property type="match status" value="1"/>
</dbReference>
<dbReference type="EMBL" id="CYKH01001779">
    <property type="protein sequence ID" value="CUG89917.1"/>
    <property type="molecule type" value="Genomic_DNA"/>
</dbReference>
<gene>
    <name evidence="2" type="ORF">BSAL_24060</name>
</gene>
<reference evidence="3" key="1">
    <citation type="submission" date="2015-09" db="EMBL/GenBank/DDBJ databases">
        <authorList>
            <consortium name="Pathogen Informatics"/>
        </authorList>
    </citation>
    <scope>NUCLEOTIDE SEQUENCE [LARGE SCALE GENOMIC DNA]</scope>
    <source>
        <strain evidence="3">Lake Konstanz</strain>
    </source>
</reference>
<feature type="compositionally biased region" description="Basic and acidic residues" evidence="1">
    <location>
        <begin position="528"/>
        <end position="548"/>
    </location>
</feature>
<protein>
    <submittedName>
        <fullName evidence="2">Uncharacterized protein</fullName>
    </submittedName>
</protein>
<proteinExistence type="predicted"/>
<keyword evidence="3" id="KW-1185">Reference proteome</keyword>
<feature type="compositionally biased region" description="Polar residues" evidence="1">
    <location>
        <begin position="506"/>
        <end position="518"/>
    </location>
</feature>